<name>A0ABP4P8M3_9ACTN</name>
<gene>
    <name evidence="1" type="ORF">GCM10009827_117220</name>
</gene>
<evidence type="ECO:0000313" key="1">
    <source>
        <dbReference type="EMBL" id="GAA1575873.1"/>
    </source>
</evidence>
<sequence>MPARVRELDNPEQFFTAMGEELEAAIEELARTLAGPTPIGEPYMDRVQRLTTARFEAEGQVLRQMLLTVG</sequence>
<dbReference type="Proteomes" id="UP001501470">
    <property type="component" value="Unassembled WGS sequence"/>
</dbReference>
<reference evidence="2" key="1">
    <citation type="journal article" date="2019" name="Int. J. Syst. Evol. Microbiol.">
        <title>The Global Catalogue of Microorganisms (GCM) 10K type strain sequencing project: providing services to taxonomists for standard genome sequencing and annotation.</title>
        <authorList>
            <consortium name="The Broad Institute Genomics Platform"/>
            <consortium name="The Broad Institute Genome Sequencing Center for Infectious Disease"/>
            <person name="Wu L."/>
            <person name="Ma J."/>
        </authorList>
    </citation>
    <scope>NUCLEOTIDE SEQUENCE [LARGE SCALE GENOMIC DNA]</scope>
    <source>
        <strain evidence="2">JCM 15933</strain>
    </source>
</reference>
<protein>
    <submittedName>
        <fullName evidence="1">Uncharacterized protein</fullName>
    </submittedName>
</protein>
<evidence type="ECO:0000313" key="2">
    <source>
        <dbReference type="Proteomes" id="UP001501470"/>
    </source>
</evidence>
<comment type="caution">
    <text evidence="1">The sequence shown here is derived from an EMBL/GenBank/DDBJ whole genome shotgun (WGS) entry which is preliminary data.</text>
</comment>
<keyword evidence="2" id="KW-1185">Reference proteome</keyword>
<dbReference type="EMBL" id="BAAAQD010000056">
    <property type="protein sequence ID" value="GAA1575873.1"/>
    <property type="molecule type" value="Genomic_DNA"/>
</dbReference>
<accession>A0ABP4P8M3</accession>
<proteinExistence type="predicted"/>
<organism evidence="1 2">
    <name type="scientific">Dactylosporangium maewongense</name>
    <dbReference type="NCBI Taxonomy" id="634393"/>
    <lineage>
        <taxon>Bacteria</taxon>
        <taxon>Bacillati</taxon>
        <taxon>Actinomycetota</taxon>
        <taxon>Actinomycetes</taxon>
        <taxon>Micromonosporales</taxon>
        <taxon>Micromonosporaceae</taxon>
        <taxon>Dactylosporangium</taxon>
    </lineage>
</organism>